<evidence type="ECO:0000256" key="3">
    <source>
        <dbReference type="ARBA" id="ARBA00013013"/>
    </source>
</evidence>
<comment type="similarity">
    <text evidence="1">Belongs to the isocitrate and isopropylmalate dehydrogenases family.</text>
</comment>
<keyword evidence="7 14" id="KW-0479">Metal-binding</keyword>
<dbReference type="InterPro" id="IPR004439">
    <property type="entry name" value="Isocitrate_DH_NADP_dimer_prok"/>
</dbReference>
<comment type="subunit">
    <text evidence="2">Homodimer.</text>
</comment>
<dbReference type="PANTHER" id="PTHR43504:SF1">
    <property type="entry name" value="ISOCITRATE DEHYDROGENASE [NADP]"/>
    <property type="match status" value="1"/>
</dbReference>
<dbReference type="InterPro" id="IPR019818">
    <property type="entry name" value="IsoCit/isopropylmalate_DH_CS"/>
</dbReference>
<dbReference type="NCBIfam" id="NF005425">
    <property type="entry name" value="PRK07006.1"/>
    <property type="match status" value="1"/>
</dbReference>
<keyword evidence="5 14" id="KW-0329">Glyoxylate bypass</keyword>
<dbReference type="Gene3D" id="3.40.718.10">
    <property type="entry name" value="Isopropylmalate Dehydrogenase"/>
    <property type="match status" value="1"/>
</dbReference>
<keyword evidence="8" id="KW-0460">Magnesium</keyword>
<evidence type="ECO:0000256" key="7">
    <source>
        <dbReference type="ARBA" id="ARBA00022723"/>
    </source>
</evidence>
<keyword evidence="10" id="KW-0560">Oxidoreductase</keyword>
<dbReference type="PANTHER" id="PTHR43504">
    <property type="entry name" value="ISOCITRATE DEHYDROGENASE [NADP]"/>
    <property type="match status" value="1"/>
</dbReference>
<keyword evidence="11 14" id="KW-0464">Manganese</keyword>
<evidence type="ECO:0000256" key="13">
    <source>
        <dbReference type="ARBA" id="ARBA00046127"/>
    </source>
</evidence>
<organism evidence="16 17">
    <name type="scientific">Paenibacillus alginolyticus</name>
    <dbReference type="NCBI Taxonomy" id="59839"/>
    <lineage>
        <taxon>Bacteria</taxon>
        <taxon>Bacillati</taxon>
        <taxon>Bacillota</taxon>
        <taxon>Bacilli</taxon>
        <taxon>Bacillales</taxon>
        <taxon>Paenibacillaceae</taxon>
        <taxon>Paenibacillus</taxon>
    </lineage>
</organism>
<evidence type="ECO:0000313" key="17">
    <source>
        <dbReference type="Proteomes" id="UP001527099"/>
    </source>
</evidence>
<evidence type="ECO:0000256" key="8">
    <source>
        <dbReference type="ARBA" id="ARBA00022842"/>
    </source>
</evidence>
<dbReference type="SUPFAM" id="SSF53659">
    <property type="entry name" value="Isocitrate/Isopropylmalate dehydrogenase-like"/>
    <property type="match status" value="1"/>
</dbReference>
<reference evidence="16 17" key="1">
    <citation type="submission" date="2022-05" db="EMBL/GenBank/DDBJ databases">
        <title>Genome Sequencing of Bee-Associated Microbes.</title>
        <authorList>
            <person name="Dunlap C."/>
        </authorList>
    </citation>
    <scope>NUCLEOTIDE SEQUENCE [LARGE SCALE GENOMIC DNA]</scope>
    <source>
        <strain evidence="16 17">NRRL B-14421</strain>
    </source>
</reference>
<evidence type="ECO:0000259" key="15">
    <source>
        <dbReference type="SMART" id="SM01329"/>
    </source>
</evidence>
<dbReference type="NCBIfam" id="TIGR00183">
    <property type="entry name" value="prok_nadp_idh"/>
    <property type="match status" value="1"/>
</dbReference>
<dbReference type="EC" id="1.1.1.42" evidence="3 14"/>
<keyword evidence="17" id="KW-1185">Reference proteome</keyword>
<evidence type="ECO:0000256" key="2">
    <source>
        <dbReference type="ARBA" id="ARBA00011738"/>
    </source>
</evidence>
<evidence type="ECO:0000256" key="12">
    <source>
        <dbReference type="ARBA" id="ARBA00023554"/>
    </source>
</evidence>
<evidence type="ECO:0000256" key="14">
    <source>
        <dbReference type="RuleBase" id="RU004446"/>
    </source>
</evidence>
<evidence type="ECO:0000256" key="9">
    <source>
        <dbReference type="ARBA" id="ARBA00022857"/>
    </source>
</evidence>
<comment type="catalytic activity">
    <reaction evidence="12">
        <text>D-threo-isocitrate + NADP(+) = 2-oxoglutarate + CO2 + NADPH</text>
        <dbReference type="Rhea" id="RHEA:19629"/>
        <dbReference type="ChEBI" id="CHEBI:15562"/>
        <dbReference type="ChEBI" id="CHEBI:16526"/>
        <dbReference type="ChEBI" id="CHEBI:16810"/>
        <dbReference type="ChEBI" id="CHEBI:57783"/>
        <dbReference type="ChEBI" id="CHEBI:58349"/>
        <dbReference type="EC" id="1.1.1.42"/>
    </reaction>
</comment>
<evidence type="ECO:0000256" key="6">
    <source>
        <dbReference type="ARBA" id="ARBA00022532"/>
    </source>
</evidence>
<comment type="caution">
    <text evidence="16">The sequence shown here is derived from an EMBL/GenBank/DDBJ whole genome shotgun (WGS) entry which is preliminary data.</text>
</comment>
<evidence type="ECO:0000256" key="5">
    <source>
        <dbReference type="ARBA" id="ARBA00022435"/>
    </source>
</evidence>
<protein>
    <recommendedName>
        <fullName evidence="4 14">Isocitrate dehydrogenase [NADP]</fullName>
        <ecNumber evidence="3 14">1.1.1.42</ecNumber>
    </recommendedName>
</protein>
<proteinExistence type="inferred from homology"/>
<dbReference type="Pfam" id="PF00180">
    <property type="entry name" value="Iso_dh"/>
    <property type="match status" value="1"/>
</dbReference>
<evidence type="ECO:0000313" key="16">
    <source>
        <dbReference type="EMBL" id="MCY9691900.1"/>
    </source>
</evidence>
<dbReference type="PROSITE" id="PS00470">
    <property type="entry name" value="IDH_IMDH"/>
    <property type="match status" value="1"/>
</dbReference>
<dbReference type="EMBL" id="JAMDMX010000008">
    <property type="protein sequence ID" value="MCY9691900.1"/>
    <property type="molecule type" value="Genomic_DNA"/>
</dbReference>
<dbReference type="SMART" id="SM01329">
    <property type="entry name" value="Iso_dh"/>
    <property type="match status" value="1"/>
</dbReference>
<evidence type="ECO:0000256" key="1">
    <source>
        <dbReference type="ARBA" id="ARBA00007769"/>
    </source>
</evidence>
<evidence type="ECO:0000256" key="4">
    <source>
        <dbReference type="ARBA" id="ARBA00019562"/>
    </source>
</evidence>
<comment type="function">
    <text evidence="13">Catalyzes the oxidative decarboxylation of isocitrate to 2-oxoglutarate and carbon dioxide with the concomitant reduction of NADP(+).</text>
</comment>
<dbReference type="RefSeq" id="WP_029197070.1">
    <property type="nucleotide sequence ID" value="NZ_JAMDMW010000072.1"/>
</dbReference>
<feature type="domain" description="Isopropylmalate dehydrogenase-like" evidence="15">
    <location>
        <begin position="30"/>
        <end position="427"/>
    </location>
</feature>
<dbReference type="Proteomes" id="UP001527099">
    <property type="component" value="Unassembled WGS sequence"/>
</dbReference>
<comment type="cofactor">
    <cofactor evidence="14">
        <name>Mg(2+)</name>
        <dbReference type="ChEBI" id="CHEBI:18420"/>
    </cofactor>
    <cofactor evidence="14">
        <name>Mn(2+)</name>
        <dbReference type="ChEBI" id="CHEBI:29035"/>
    </cofactor>
</comment>
<sequence>MPQFESYELPTEGQKITIENGVLQVPNNPIIPYIEGDGTGPDIWAASVRVLDAAVEKAYKGEKKIAWYEVFAGEKAFNKYNNWLPNDTLTAMREYIVSIKGPLTTPIGGGIRSLNVALRQELDLYVCSRPVRYFNGVPSPVKRPELVDMVIFRENTEDIYAGIEWEAGSDAVKKVIKFLQDEMGVNKIRFPETSGIGVKPVSSEGTERLVRAAIEYAIKHGRKTLTLVHKGNIMKFTEGAFKNWGYELAEREYADKTFTWAQYDRIKEAEGAEAANKAQKDAEAAGKIIVKDAIADIALQQVLTRPTDFDVIATLNLNGDYLSDALAAQVGGIGIAPGANINYITGHAIFEATHGTAPKYAGLDVVNPGSVILSGVMMLEHLGWLEAAELIYKGLETSINNKTVTYDFARLMEGAKEIKCSEFANEIIKNMA</sequence>
<gene>
    <name evidence="16" type="primary">icd</name>
    <name evidence="16" type="ORF">M5X19_03015</name>
</gene>
<evidence type="ECO:0000256" key="10">
    <source>
        <dbReference type="ARBA" id="ARBA00023002"/>
    </source>
</evidence>
<evidence type="ECO:0000256" key="11">
    <source>
        <dbReference type="ARBA" id="ARBA00023211"/>
    </source>
</evidence>
<keyword evidence="9 14" id="KW-0521">NADP</keyword>
<accession>A0ABT4G6W4</accession>
<name>A0ABT4G6W4_9BACL</name>
<dbReference type="InterPro" id="IPR024084">
    <property type="entry name" value="IsoPropMal-DH-like_dom"/>
</dbReference>
<keyword evidence="6 14" id="KW-0816">Tricarboxylic acid cycle</keyword>